<feature type="compositionally biased region" description="Basic and acidic residues" evidence="3">
    <location>
        <begin position="287"/>
        <end position="298"/>
    </location>
</feature>
<keyword evidence="6" id="KW-0347">Helicase</keyword>
<dbReference type="GO" id="GO:0003729">
    <property type="term" value="F:mRNA binding"/>
    <property type="evidence" value="ECO:0000314"/>
    <property type="project" value="GeneDB"/>
</dbReference>
<feature type="region of interest" description="Disordered" evidence="3">
    <location>
        <begin position="54"/>
        <end position="220"/>
    </location>
</feature>
<evidence type="ECO:0000313" key="6">
    <source>
        <dbReference type="EMBL" id="EAN77252.1"/>
    </source>
</evidence>
<feature type="compositionally biased region" description="Basic and acidic residues" evidence="3">
    <location>
        <begin position="59"/>
        <end position="93"/>
    </location>
</feature>
<dbReference type="PANTHER" id="PTHR18934:SF255">
    <property type="entry name" value="PUTATIVE-RELATED"/>
    <property type="match status" value="1"/>
</dbReference>
<dbReference type="GO" id="GO:0005737">
    <property type="term" value="C:cytoplasm"/>
    <property type="evidence" value="ECO:0000314"/>
    <property type="project" value="GeneDB"/>
</dbReference>
<keyword evidence="1" id="KW-0547">Nucleotide-binding</keyword>
<dbReference type="GO" id="GO:0005524">
    <property type="term" value="F:ATP binding"/>
    <property type="evidence" value="ECO:0007669"/>
    <property type="project" value="UniProtKB-KW"/>
</dbReference>
<dbReference type="GeneID" id="3661091"/>
<dbReference type="InterPro" id="IPR027417">
    <property type="entry name" value="P-loop_NTPase"/>
</dbReference>
<dbReference type="GO" id="GO:0006139">
    <property type="term" value="P:nucleobase-containing compound metabolic process"/>
    <property type="evidence" value="ECO:0000255"/>
    <property type="project" value="GeneDB"/>
</dbReference>
<dbReference type="STRING" id="185431.Q38D68"/>
<feature type="compositionally biased region" description="Basic and acidic residues" evidence="3">
    <location>
        <begin position="127"/>
        <end position="157"/>
    </location>
</feature>
<dbReference type="CDD" id="cd17917">
    <property type="entry name" value="DEXHc_RHA-like"/>
    <property type="match status" value="1"/>
</dbReference>
<dbReference type="FunFam" id="3.40.50.300:FF:001737">
    <property type="entry name" value="ATP-dependent RNA helicase, putative"/>
    <property type="match status" value="1"/>
</dbReference>
<dbReference type="SMART" id="SM00490">
    <property type="entry name" value="HELICc"/>
    <property type="match status" value="1"/>
</dbReference>
<keyword evidence="2" id="KW-0067">ATP-binding</keyword>
<dbReference type="InParanoid" id="Q38D68"/>
<feature type="compositionally biased region" description="Polar residues" evidence="3">
    <location>
        <begin position="9"/>
        <end position="21"/>
    </location>
</feature>
<dbReference type="InterPro" id="IPR001650">
    <property type="entry name" value="Helicase_C-like"/>
</dbReference>
<evidence type="ECO:0000259" key="5">
    <source>
        <dbReference type="PROSITE" id="PS51194"/>
    </source>
</evidence>
<evidence type="ECO:0000256" key="2">
    <source>
        <dbReference type="ARBA" id="ARBA00022840"/>
    </source>
</evidence>
<feature type="region of interest" description="Disordered" evidence="3">
    <location>
        <begin position="356"/>
        <end position="387"/>
    </location>
</feature>
<dbReference type="RefSeq" id="XP_827582.1">
    <property type="nucleotide sequence ID" value="XM_822489.1"/>
</dbReference>
<dbReference type="eggNOG" id="KOG0920">
    <property type="taxonomic scope" value="Eukaryota"/>
</dbReference>
<protein>
    <submittedName>
        <fullName evidence="6">Helicase, putative</fullName>
    </submittedName>
</protein>
<sequence length="1330" mass="149240">MRKDEYRNRQQGSFPLSNPYSRQGRGMSGNQHVSLTVRKDNYTDDSDICGGAYSSTVGDNRRLQHHRSDVDPYLHHDTQHTRDKRGWCDEQRSTKSRPCDYPQMVKSSEGAIRRSSSQQRWITQQQRCDDSVREVHRWDKETRPSDEWNQQRRHSEDALGSPPYPRSHGHPHGMNAGRQPPHSHLFPIPSYDRRAPRGAPPGYSGEEHRNSSEGHGQFADSSSHLMNAQRSIACEHDTQQQPQPEKDVRLHITRGYNSEFDVLQHLLHLQPKGETNTAHPRPLPNYRDAEGAGHHEPQSRCPKHQQEAWGESQRMEGRNWDTDQDRDAAMMDRDPRRGMDRDAAMVDRMIDGGAVGAGRMIDRRGGNRRGGRPSGSNVMPPSSLPPDKEALEKFKRLYALQEDQNETADHLRKQASSTTGVVGTLDVSQVLDLVAAHDVTIVVTDTGTGKSTLIPKAILDDDPGAKIVNTQPRRTPAIKLAERVSVFYGEKVGSRVGYWVRGEHAGEVGQTPIMYVTNYTLFLYLLHTTPDCIGMTHVIFDEFHERSVEVEVSLLLMKLVMKRNPGRIKLILCSATAEASKWAGFFDGLTVGEYSKANAMYPVHDYYLEDVSRLIGVACVAPDIESSGIMSSIQLHTIIFYMKKLLEFLATAAKPGDSILMFVPGRTVVEQLTLWIRDNLGEELDAIPWYRDIELSYVQEAIQRKSGTKKKVYVATDIAEVSITLPDVVFVIDSGTVKRPYITESNPNSVAFPPLELMWESAVNLKQRRGRAGRVQQGFFFTMVLKEQVPQLPPCDCRLSNAVIHEIVLHCLYLTSAPYILFSMCPEKPRNVSVQLSLNTLCDGGYIVPEEDHTSLIERIDNPEHLSIKKVWSELVSEAYESRSETKQGGLEGVDSRQLATKPPANLRYHVALRGLIVGRLPFAVNAGAVVFHGLLTGLTTLSIVAASCIACNSPFYVPYDVTDRVERLKVKNCVQETMLQFKGRLRNDVVSSVGAVLEYMQMQQEGLSEEGQNTWCEKRYLSRMRIVDILLLVQQAKDQLGALIPFEDIDDVGDLRRQYDTHAQMLSILCSAAFMQRGIFVLHDAETAQKKRFAGSGVFVNINCSRDMSVPTACPWTRNTVCVPYTLHTAYDRLVGSFSSQLSQEVYNVMLLVFSSTILFEEIVDEAAPVTFEVWQCGSRVFITCDCQTALQLLQLRRLMCARLCILHMLLQREASITDVETMSDLLIANGSNFGIPCNMEARPDLIPAMITSNVIRIIEGIEEAATKVRVGGNEGSAVPHCKPREPPPGFNPTRQSALVFSSNGCAPYHRPEPIPEPVGVMQHPRSYK</sequence>
<dbReference type="AlphaFoldDB" id="Q38D68"/>
<evidence type="ECO:0000256" key="3">
    <source>
        <dbReference type="SAM" id="MobiDB-lite"/>
    </source>
</evidence>
<dbReference type="InterPro" id="IPR014001">
    <property type="entry name" value="Helicase_ATP-bd"/>
</dbReference>
<feature type="region of interest" description="Disordered" evidence="3">
    <location>
        <begin position="273"/>
        <end position="319"/>
    </location>
</feature>
<dbReference type="PANTHER" id="PTHR18934">
    <property type="entry name" value="ATP-DEPENDENT RNA HELICASE"/>
    <property type="match status" value="1"/>
</dbReference>
<reference evidence="6 7" key="1">
    <citation type="journal article" date="2005" name="Science">
        <title>Comparative genomics of trypanosomatid parasitic protozoa.</title>
        <authorList>
            <person name="El-Sayed N.M."/>
            <person name="Myler P.J."/>
            <person name="Blandin G."/>
            <person name="Berriman M."/>
            <person name="Crabtree J."/>
            <person name="Aggarwal G."/>
            <person name="Caler E."/>
            <person name="Renauld H."/>
            <person name="Worthey E.A."/>
            <person name="Hertz-Fowler C."/>
            <person name="Ghedin E."/>
            <person name="Peacock C."/>
            <person name="Bartholomeu D.C."/>
            <person name="Haas B.J."/>
            <person name="Tran A.N."/>
            <person name="Wortman J.R."/>
            <person name="Alsmark U.C."/>
            <person name="Angiuoli S."/>
            <person name="Anupama A."/>
            <person name="Badger J."/>
            <person name="Bringaud F."/>
            <person name="Cadag E."/>
            <person name="Carlton J.M."/>
            <person name="Cerqueira G.C."/>
            <person name="Creasy T."/>
            <person name="Delcher A.L."/>
            <person name="Djikeng A."/>
            <person name="Embley T.M."/>
            <person name="Hauser C."/>
            <person name="Ivens A.C."/>
            <person name="Kummerfeld S.K."/>
            <person name="Pereira-Leal J.B."/>
            <person name="Nilsson D."/>
            <person name="Peterson J."/>
            <person name="Salzberg S.L."/>
            <person name="Shallom J."/>
            <person name="Silva J.C."/>
            <person name="Sundaram J."/>
            <person name="Westenberger S."/>
            <person name="White O."/>
            <person name="Melville S.E."/>
            <person name="Donelson J.E."/>
            <person name="Andersson B."/>
            <person name="Stuart K.D."/>
            <person name="Hall N."/>
        </authorList>
    </citation>
    <scope>NUCLEOTIDE SEQUENCE [LARGE SCALE GENOMIC DNA]</scope>
    <source>
        <strain evidence="6 7">927/4 GUTat10.1</strain>
    </source>
</reference>
<evidence type="ECO:0000313" key="7">
    <source>
        <dbReference type="Proteomes" id="UP000008524"/>
    </source>
</evidence>
<feature type="domain" description="Helicase C-terminal" evidence="5">
    <location>
        <begin position="641"/>
        <end position="815"/>
    </location>
</feature>
<feature type="domain" description="Helicase ATP-binding" evidence="4">
    <location>
        <begin position="431"/>
        <end position="595"/>
    </location>
</feature>
<dbReference type="GO" id="GO:0003723">
    <property type="term" value="F:RNA binding"/>
    <property type="evidence" value="ECO:0000318"/>
    <property type="project" value="GO_Central"/>
</dbReference>
<dbReference type="Pfam" id="PF00270">
    <property type="entry name" value="DEAD"/>
    <property type="match status" value="1"/>
</dbReference>
<reference evidence="6 7" key="2">
    <citation type="journal article" date="2005" name="Science">
        <title>The genome of the African trypanosome Trypanosoma brucei.</title>
        <authorList>
            <person name="Berriman M."/>
            <person name="Ghedin E."/>
            <person name="Hertz-Fowler C."/>
            <person name="Blandin G."/>
            <person name="Renauld H."/>
            <person name="Bartholomeu D.C."/>
            <person name="Lennard N.J."/>
            <person name="Caler E."/>
            <person name="Hamlin N.E."/>
            <person name="Haas B."/>
            <person name="Bohme U."/>
            <person name="Hannick L."/>
            <person name="Aslett M.A."/>
            <person name="Shallom J."/>
            <person name="Marcello L."/>
            <person name="Hou L."/>
            <person name="Wickstead B."/>
            <person name="Alsmark U.C."/>
            <person name="Arrowsmith C."/>
            <person name="Atkin R.J."/>
            <person name="Barron A.J."/>
            <person name="Bringaud F."/>
            <person name="Brooks K."/>
            <person name="Carrington M."/>
            <person name="Cherevach I."/>
            <person name="Chillingworth T.J."/>
            <person name="Churcher C."/>
            <person name="Clark L.N."/>
            <person name="Corton C.H."/>
            <person name="Cronin A."/>
            <person name="Davies R.M."/>
            <person name="Doggett J."/>
            <person name="Djikeng A."/>
            <person name="Feldblyum T."/>
            <person name="Field M.C."/>
            <person name="Fraser A."/>
            <person name="Goodhead I."/>
            <person name="Hance Z."/>
            <person name="Harper D."/>
            <person name="Harris B.R."/>
            <person name="Hauser H."/>
            <person name="Hostetler J."/>
            <person name="Ivens A."/>
            <person name="Jagels K."/>
            <person name="Johnson D."/>
            <person name="Johnson J."/>
            <person name="Jones K."/>
            <person name="Kerhornou A.X."/>
            <person name="Koo H."/>
            <person name="Larke N."/>
            <person name="Landfear S."/>
            <person name="Larkin C."/>
            <person name="Leech V."/>
            <person name="Line A."/>
            <person name="Lord A."/>
            <person name="Macleod A."/>
            <person name="Mooney P.J."/>
            <person name="Moule S."/>
            <person name="Martin D.M."/>
            <person name="Morgan G.W."/>
            <person name="Mungall K."/>
            <person name="Norbertczak H."/>
            <person name="Ormond D."/>
            <person name="Pai G."/>
            <person name="Peacock C.S."/>
            <person name="Peterson J."/>
            <person name="Quail M.A."/>
            <person name="Rabbinowitsch E."/>
            <person name="Rajandream M.A."/>
            <person name="Reitter C."/>
            <person name="Salzberg S.L."/>
            <person name="Sanders M."/>
            <person name="Schobel S."/>
            <person name="Sharp S."/>
            <person name="Simmonds M."/>
            <person name="Simpson A.J."/>
            <person name="Tallon L."/>
            <person name="Turner C.M."/>
            <person name="Tait A."/>
            <person name="Tivey A.R."/>
            <person name="Van Aken S."/>
            <person name="Walker D."/>
            <person name="Wanless D."/>
            <person name="Wang S."/>
            <person name="White B."/>
            <person name="White O."/>
            <person name="Whitehead S."/>
            <person name="Woodward J."/>
            <person name="Wortman J."/>
            <person name="Adams M.D."/>
            <person name="Embley T.M."/>
            <person name="Gull K."/>
            <person name="Ullu E."/>
            <person name="Barry J.D."/>
            <person name="Fairlamb A.H."/>
            <person name="Opperdoes F."/>
            <person name="Barrell B.G."/>
            <person name="Donelson J.E."/>
            <person name="Hall N."/>
            <person name="Fraser C.M."/>
            <person name="Melville S.E."/>
            <person name="El-Sayed N.M."/>
        </authorList>
    </citation>
    <scope>NUCLEOTIDE SEQUENCE [LARGE SCALE GENOMIC DNA]</scope>
    <source>
        <strain evidence="6 7">927/4 GUTat10.1</strain>
    </source>
</reference>
<proteinExistence type="predicted"/>
<dbReference type="PaxDb" id="5691-EAN77252"/>
<dbReference type="Pfam" id="PF00271">
    <property type="entry name" value="Helicase_C"/>
    <property type="match status" value="1"/>
</dbReference>
<dbReference type="EMBL" id="CM000207">
    <property type="protein sequence ID" value="EAN77252.1"/>
    <property type="molecule type" value="Genomic_DNA"/>
</dbReference>
<dbReference type="Proteomes" id="UP000008524">
    <property type="component" value="Chromosome 9"/>
</dbReference>
<dbReference type="PROSITE" id="PS51194">
    <property type="entry name" value="HELICASE_CTER"/>
    <property type="match status" value="1"/>
</dbReference>
<keyword evidence="7" id="KW-1185">Reference proteome</keyword>
<dbReference type="PROSITE" id="PS51192">
    <property type="entry name" value="HELICASE_ATP_BIND_1"/>
    <property type="match status" value="1"/>
</dbReference>
<dbReference type="SUPFAM" id="SSF52540">
    <property type="entry name" value="P-loop containing nucleoside triphosphate hydrolases"/>
    <property type="match status" value="1"/>
</dbReference>
<dbReference type="Gene3D" id="3.40.50.300">
    <property type="entry name" value="P-loop containing nucleotide triphosphate hydrolases"/>
    <property type="match status" value="2"/>
</dbReference>
<evidence type="ECO:0000256" key="1">
    <source>
        <dbReference type="ARBA" id="ARBA00022741"/>
    </source>
</evidence>
<dbReference type="OMA" id="RRTFQCD"/>
<name>Q38D68_TRYB2</name>
<dbReference type="KEGG" id="tbr:Tb09.211.4430"/>
<evidence type="ECO:0000259" key="4">
    <source>
        <dbReference type="PROSITE" id="PS51192"/>
    </source>
</evidence>
<dbReference type="GO" id="GO:0004386">
    <property type="term" value="F:helicase activity"/>
    <property type="evidence" value="ECO:0000318"/>
    <property type="project" value="GO_Central"/>
</dbReference>
<dbReference type="InterPro" id="IPR011545">
    <property type="entry name" value="DEAD/DEAH_box_helicase_dom"/>
</dbReference>
<dbReference type="CDD" id="cd18791">
    <property type="entry name" value="SF2_C_RHA"/>
    <property type="match status" value="1"/>
</dbReference>
<accession>Q38D68</accession>
<dbReference type="VEuPathDB" id="TriTrypDB:Tb927.9.13610"/>
<dbReference type="OrthoDB" id="243823at2759"/>
<feature type="region of interest" description="Disordered" evidence="3">
    <location>
        <begin position="1"/>
        <end position="31"/>
    </location>
</feature>
<dbReference type="SMART" id="SM00487">
    <property type="entry name" value="DEXDc"/>
    <property type="match status" value="1"/>
</dbReference>
<feature type="compositionally biased region" description="Polar residues" evidence="3">
    <location>
        <begin position="114"/>
        <end position="126"/>
    </location>
</feature>
<gene>
    <name evidence="6" type="ORF">Tb09.211.4430</name>
</gene>
<keyword evidence="6" id="KW-0378">Hydrolase</keyword>
<organism evidence="6 7">
    <name type="scientific">Trypanosoma brucei brucei (strain 927/4 GUTat10.1)</name>
    <dbReference type="NCBI Taxonomy" id="185431"/>
    <lineage>
        <taxon>Eukaryota</taxon>
        <taxon>Discoba</taxon>
        <taxon>Euglenozoa</taxon>
        <taxon>Kinetoplastea</taxon>
        <taxon>Metakinetoplastina</taxon>
        <taxon>Trypanosomatida</taxon>
        <taxon>Trypanosomatidae</taxon>
        <taxon>Trypanosoma</taxon>
    </lineage>
</organism>